<organism evidence="1">
    <name type="scientific">Siphoviridae sp. ctgmM3</name>
    <dbReference type="NCBI Taxonomy" id="2827912"/>
    <lineage>
        <taxon>Viruses</taxon>
        <taxon>Duplodnaviria</taxon>
        <taxon>Heunggongvirae</taxon>
        <taxon>Uroviricota</taxon>
        <taxon>Caudoviricetes</taxon>
    </lineage>
</organism>
<sequence length="126" mass="15018">MGFELDASGIKIELEISGYKPVQDSNWYSEWCRCNFRFSSGDWLNYHKENEEVLLCCEVDKLVEILTDFIDNKFLEDKEISFAEPDFIFRLFAEVRHINQQEVEVLSNSIDLEWRLYFWEEQGGIS</sequence>
<dbReference type="EMBL" id="BK032840">
    <property type="protein sequence ID" value="DAF63479.1"/>
    <property type="molecule type" value="Genomic_DNA"/>
</dbReference>
<evidence type="ECO:0000313" key="1">
    <source>
        <dbReference type="EMBL" id="DAF63479.1"/>
    </source>
</evidence>
<reference evidence="1" key="1">
    <citation type="journal article" date="2021" name="Proc. Natl. Acad. Sci. U.S.A.">
        <title>A Catalog of Tens of Thousands of Viruses from Human Metagenomes Reveals Hidden Associations with Chronic Diseases.</title>
        <authorList>
            <person name="Tisza M.J."/>
            <person name="Buck C.B."/>
        </authorList>
    </citation>
    <scope>NUCLEOTIDE SEQUENCE</scope>
    <source>
        <strain evidence="1">CtgmM3</strain>
    </source>
</reference>
<proteinExistence type="predicted"/>
<protein>
    <submittedName>
        <fullName evidence="1">Uncharacterized protein</fullName>
    </submittedName>
</protein>
<name>A0A8S5TKE4_9CAUD</name>
<dbReference type="Pfam" id="PF24716">
    <property type="entry name" value="WapI"/>
    <property type="match status" value="1"/>
</dbReference>
<accession>A0A8S5TKE4</accession>
<dbReference type="InterPro" id="IPR056510">
    <property type="entry name" value="WapI"/>
</dbReference>